<comment type="cofactor">
    <cofactor evidence="1">
        <name>Fe(3+)</name>
        <dbReference type="ChEBI" id="CHEBI:29034"/>
    </cofactor>
</comment>
<evidence type="ECO:0000256" key="6">
    <source>
        <dbReference type="ARBA" id="ARBA00023004"/>
    </source>
</evidence>
<gene>
    <name evidence="9" type="ORF">VHUM_03637</name>
</gene>
<evidence type="ECO:0008006" key="11">
    <source>
        <dbReference type="Google" id="ProtNLM"/>
    </source>
</evidence>
<evidence type="ECO:0000259" key="7">
    <source>
        <dbReference type="Pfam" id="PF00775"/>
    </source>
</evidence>
<evidence type="ECO:0000256" key="2">
    <source>
        <dbReference type="ARBA" id="ARBA00007825"/>
    </source>
</evidence>
<accession>A0A7D8YU48</accession>
<comment type="caution">
    <text evidence="9">The sequence shown here is derived from an EMBL/GenBank/DDBJ whole genome shotgun (WGS) entry which is preliminary data.</text>
</comment>
<dbReference type="GO" id="GO:0009712">
    <property type="term" value="P:catechol-containing compound metabolic process"/>
    <property type="evidence" value="ECO:0007669"/>
    <property type="project" value="InterPro"/>
</dbReference>
<dbReference type="AlphaFoldDB" id="A0A7D8YU48"/>
<evidence type="ECO:0000256" key="5">
    <source>
        <dbReference type="ARBA" id="ARBA00023002"/>
    </source>
</evidence>
<dbReference type="InterPro" id="IPR007535">
    <property type="entry name" value="Catechol_dOase_N"/>
</dbReference>
<name>A0A7D8YU48_VANHU</name>
<proteinExistence type="inferred from homology"/>
<dbReference type="InterPro" id="IPR000627">
    <property type="entry name" value="Intradiol_dOase_C"/>
</dbReference>
<keyword evidence="6" id="KW-0408">Iron</keyword>
<dbReference type="GO" id="GO:0008199">
    <property type="term" value="F:ferric iron binding"/>
    <property type="evidence" value="ECO:0007669"/>
    <property type="project" value="InterPro"/>
</dbReference>
<dbReference type="GO" id="GO:0018576">
    <property type="term" value="F:catechol 1,2-dioxygenase activity"/>
    <property type="evidence" value="ECO:0007669"/>
    <property type="project" value="InterPro"/>
</dbReference>
<comment type="similarity">
    <text evidence="2">Belongs to the intradiol ring-cleavage dioxygenase family.</text>
</comment>
<keyword evidence="3" id="KW-0479">Metal-binding</keyword>
<dbReference type="PANTHER" id="PTHR33711">
    <property type="entry name" value="DIOXYGENASE, PUTATIVE (AFU_ORTHOLOGUE AFUA_2G02910)-RELATED"/>
    <property type="match status" value="1"/>
</dbReference>
<dbReference type="EMBL" id="QKWK01000010">
    <property type="protein sequence ID" value="TXT06164.1"/>
    <property type="molecule type" value="Genomic_DNA"/>
</dbReference>
<evidence type="ECO:0000256" key="4">
    <source>
        <dbReference type="ARBA" id="ARBA00022964"/>
    </source>
</evidence>
<dbReference type="PANTHER" id="PTHR33711:SF7">
    <property type="entry name" value="INTRADIOL RING-CLEAVAGE DIOXYGENASES DOMAIN-CONTAINING PROTEIN-RELATED"/>
    <property type="match status" value="1"/>
</dbReference>
<keyword evidence="4" id="KW-0223">Dioxygenase</keyword>
<keyword evidence="5" id="KW-0560">Oxidoreductase</keyword>
<dbReference type="Pfam" id="PF04444">
    <property type="entry name" value="Dioxygenase_N"/>
    <property type="match status" value="1"/>
</dbReference>
<dbReference type="Gene3D" id="2.60.130.10">
    <property type="entry name" value="Aromatic compound dioxygenase"/>
    <property type="match status" value="1"/>
</dbReference>
<keyword evidence="10" id="KW-1185">Reference proteome</keyword>
<dbReference type="OrthoDB" id="5238185at2759"/>
<dbReference type="Proteomes" id="UP000473826">
    <property type="component" value="Unassembled WGS sequence"/>
</dbReference>
<evidence type="ECO:0000256" key="1">
    <source>
        <dbReference type="ARBA" id="ARBA00001965"/>
    </source>
</evidence>
<dbReference type="InterPro" id="IPR015889">
    <property type="entry name" value="Intradiol_dOase_core"/>
</dbReference>
<dbReference type="InterPro" id="IPR050770">
    <property type="entry name" value="Intradiol_RC_Dioxygenase"/>
</dbReference>
<protein>
    <recommendedName>
        <fullName evidence="11">Intradiol ring-cleavage dioxygenases domain-containing protein</fullName>
    </recommendedName>
</protein>
<reference evidence="9 10" key="1">
    <citation type="journal article" date="2019" name="PLoS Genet.">
        <title>Convergent evolution of linked mating-type loci in basidiomycete fungi.</title>
        <authorList>
            <person name="Sun S."/>
            <person name="Coelho M.A."/>
            <person name="Heitman J."/>
            <person name="Nowrousian M."/>
        </authorList>
    </citation>
    <scope>NUCLEOTIDE SEQUENCE [LARGE SCALE GENOMIC DNA]</scope>
    <source>
        <strain evidence="9 10">CBS 4282</strain>
    </source>
</reference>
<evidence type="ECO:0000313" key="9">
    <source>
        <dbReference type="EMBL" id="TXT06164.1"/>
    </source>
</evidence>
<feature type="domain" description="Intradiol ring-cleavage dioxygenases" evidence="7">
    <location>
        <begin position="137"/>
        <end position="298"/>
    </location>
</feature>
<evidence type="ECO:0000256" key="3">
    <source>
        <dbReference type="ARBA" id="ARBA00022723"/>
    </source>
</evidence>
<sequence length="344" mass="38660">MPLITKLPHLGKAVMDALARGAPDVDTDNLPNVTDVTADNLTEVVKIINSQCPDPRLKFLMERLVEHLHDFVRETQLTTEEWMTAIQFLTKTGQICSDKRQEFILLSDVFGVSSLVDVVNNPKDKDVTGATESTVLGPFFIEETREIQNGEAIASDDKGEPMLIRGTVRNTKGEPISNALLETWETDHDGYYDTQYETYEVDCRGRLRTDAEGKYLFRAILPVAYPIPNDGTVGGYLRKMNRHVFRPAHLHLMLLADGYEDLTSCLYFKGDVFLNSDAVFGVKSSLVVEPKIIEDEAEAKKFGFKKAPFHLVEHDFVLLTEQEAKDIKAKARKDRGIPEELPSA</sequence>
<evidence type="ECO:0000313" key="10">
    <source>
        <dbReference type="Proteomes" id="UP000473826"/>
    </source>
</evidence>
<dbReference type="Pfam" id="PF00775">
    <property type="entry name" value="Dioxygenase_C"/>
    <property type="match status" value="1"/>
</dbReference>
<feature type="domain" description="Catechol dioxygenase N-terminal" evidence="8">
    <location>
        <begin position="54"/>
        <end position="126"/>
    </location>
</feature>
<dbReference type="SUPFAM" id="SSF49482">
    <property type="entry name" value="Aromatic compound dioxygenase"/>
    <property type="match status" value="1"/>
</dbReference>
<evidence type="ECO:0000259" key="8">
    <source>
        <dbReference type="Pfam" id="PF04444"/>
    </source>
</evidence>
<organism evidence="9 10">
    <name type="scientific">Vanrija humicola</name>
    <name type="common">Yeast</name>
    <name type="synonym">Cryptococcus humicola</name>
    <dbReference type="NCBI Taxonomy" id="5417"/>
    <lineage>
        <taxon>Eukaryota</taxon>
        <taxon>Fungi</taxon>
        <taxon>Dikarya</taxon>
        <taxon>Basidiomycota</taxon>
        <taxon>Agaricomycotina</taxon>
        <taxon>Tremellomycetes</taxon>
        <taxon>Trichosporonales</taxon>
        <taxon>Trichosporonaceae</taxon>
        <taxon>Vanrija</taxon>
    </lineage>
</organism>